<sequence length="131" mass="13487">MSAPSASNGRQSGRSQSESLIHSMVSGDRAHVGGLLCNDPAGLCLATRGNMGNEDSGTYTNLVRLASQLQPDSKESSSDGAIYAAPLITIETESSAILVKEYDGHAVAIRVPKAEACVKDGATSMDSEASS</sequence>
<comment type="similarity">
    <text evidence="3">Belongs to the LAMTOR5 family.</text>
</comment>
<comment type="subcellular location">
    <subcellularLocation>
        <location evidence="2">Cytoplasm</location>
    </subcellularLocation>
    <subcellularLocation>
        <location evidence="1">Lysosome</location>
    </subcellularLocation>
</comment>
<feature type="region of interest" description="Disordered" evidence="7">
    <location>
        <begin position="1"/>
        <end position="24"/>
    </location>
</feature>
<dbReference type="PANTHER" id="PTHR13342:SF2">
    <property type="entry name" value="RAGULATOR COMPLEX PROTEIN LAMTOR5"/>
    <property type="match status" value="1"/>
</dbReference>
<keyword evidence="5" id="KW-0458">Lysosome</keyword>
<reference evidence="8" key="1">
    <citation type="submission" date="2022-02" db="EMBL/GenBank/DDBJ databases">
        <authorList>
            <person name="Giguere J D."/>
        </authorList>
    </citation>
    <scope>NUCLEOTIDE SEQUENCE</scope>
    <source>
        <strain evidence="8">CCAP 1055/1</strain>
    </source>
</reference>
<dbReference type="Proteomes" id="UP000836788">
    <property type="component" value="Chromosome 2"/>
</dbReference>
<dbReference type="AlphaFoldDB" id="A0A8J9T7F8"/>
<accession>A0A8J9T7F8</accession>
<protein>
    <recommendedName>
        <fullName evidence="6">Late endosomal/lysosomal adaptor and MAPK and MTOR activator 5</fullName>
    </recommendedName>
</protein>
<dbReference type="Gene3D" id="3.30.450.30">
    <property type="entry name" value="Dynein light chain 2a, cytoplasmic"/>
    <property type="match status" value="1"/>
</dbReference>
<evidence type="ECO:0000256" key="5">
    <source>
        <dbReference type="ARBA" id="ARBA00023228"/>
    </source>
</evidence>
<dbReference type="GO" id="GO:1904263">
    <property type="term" value="P:positive regulation of TORC1 signaling"/>
    <property type="evidence" value="ECO:0007669"/>
    <property type="project" value="TreeGrafter"/>
</dbReference>
<keyword evidence="4" id="KW-0963">Cytoplasm</keyword>
<dbReference type="GO" id="GO:0071986">
    <property type="term" value="C:Ragulator complex"/>
    <property type="evidence" value="ECO:0007669"/>
    <property type="project" value="InterPro"/>
</dbReference>
<proteinExistence type="inferred from homology"/>
<dbReference type="GO" id="GO:0071230">
    <property type="term" value="P:cellular response to amino acid stimulus"/>
    <property type="evidence" value="ECO:0007669"/>
    <property type="project" value="TreeGrafter"/>
</dbReference>
<name>A0A8J9T7F8_PHATR</name>
<gene>
    <name evidence="8" type="ORF">PTTT1_LOCUS27131</name>
</gene>
<evidence type="ECO:0000313" key="8">
    <source>
        <dbReference type="EMBL" id="CAG9284823.1"/>
    </source>
</evidence>
<dbReference type="Pfam" id="PF16672">
    <property type="entry name" value="LAMTOR5"/>
    <property type="match status" value="1"/>
</dbReference>
<dbReference type="PANTHER" id="PTHR13342">
    <property type="entry name" value="RAGULATOR COMPLEX PROTEIN LAMTOR5"/>
    <property type="match status" value="1"/>
</dbReference>
<evidence type="ECO:0000256" key="3">
    <source>
        <dbReference type="ARBA" id="ARBA00007795"/>
    </source>
</evidence>
<evidence type="ECO:0000256" key="7">
    <source>
        <dbReference type="SAM" id="MobiDB-lite"/>
    </source>
</evidence>
<feature type="compositionally biased region" description="Polar residues" evidence="7">
    <location>
        <begin position="1"/>
        <end position="20"/>
    </location>
</feature>
<dbReference type="GO" id="GO:0005764">
    <property type="term" value="C:lysosome"/>
    <property type="evidence" value="ECO:0007669"/>
    <property type="project" value="UniProtKB-SubCell"/>
</dbReference>
<evidence type="ECO:0000256" key="1">
    <source>
        <dbReference type="ARBA" id="ARBA00004371"/>
    </source>
</evidence>
<dbReference type="GO" id="GO:0005085">
    <property type="term" value="F:guanyl-nucleotide exchange factor activity"/>
    <property type="evidence" value="ECO:0007669"/>
    <property type="project" value="TreeGrafter"/>
</dbReference>
<evidence type="ECO:0000256" key="2">
    <source>
        <dbReference type="ARBA" id="ARBA00004496"/>
    </source>
</evidence>
<dbReference type="InterPro" id="IPR024135">
    <property type="entry name" value="LAMTOR5"/>
</dbReference>
<evidence type="ECO:0000256" key="4">
    <source>
        <dbReference type="ARBA" id="ARBA00022490"/>
    </source>
</evidence>
<organism evidence="8">
    <name type="scientific">Phaeodactylum tricornutum</name>
    <name type="common">Diatom</name>
    <dbReference type="NCBI Taxonomy" id="2850"/>
    <lineage>
        <taxon>Eukaryota</taxon>
        <taxon>Sar</taxon>
        <taxon>Stramenopiles</taxon>
        <taxon>Ochrophyta</taxon>
        <taxon>Bacillariophyta</taxon>
        <taxon>Bacillariophyceae</taxon>
        <taxon>Bacillariophycidae</taxon>
        <taxon>Naviculales</taxon>
        <taxon>Phaeodactylaceae</taxon>
        <taxon>Phaeodactylum</taxon>
    </lineage>
</organism>
<dbReference type="EMBL" id="OU594943">
    <property type="protein sequence ID" value="CAG9284823.1"/>
    <property type="molecule type" value="Genomic_DNA"/>
</dbReference>
<evidence type="ECO:0000256" key="6">
    <source>
        <dbReference type="ARBA" id="ARBA00032692"/>
    </source>
</evidence>